<dbReference type="GO" id="GO:0005886">
    <property type="term" value="C:plasma membrane"/>
    <property type="evidence" value="ECO:0007669"/>
    <property type="project" value="UniProtKB-SubCell"/>
</dbReference>
<dbReference type="InterPro" id="IPR055348">
    <property type="entry name" value="DctQ"/>
</dbReference>
<feature type="transmembrane region" description="Helical" evidence="8">
    <location>
        <begin position="44"/>
        <end position="65"/>
    </location>
</feature>
<evidence type="ECO:0000256" key="3">
    <source>
        <dbReference type="ARBA" id="ARBA00022475"/>
    </source>
</evidence>
<evidence type="ECO:0000259" key="9">
    <source>
        <dbReference type="Pfam" id="PF04290"/>
    </source>
</evidence>
<evidence type="ECO:0000313" key="10">
    <source>
        <dbReference type="EMBL" id="SVD66656.1"/>
    </source>
</evidence>
<evidence type="ECO:0000256" key="6">
    <source>
        <dbReference type="ARBA" id="ARBA00022989"/>
    </source>
</evidence>
<keyword evidence="4" id="KW-0997">Cell inner membrane</keyword>
<evidence type="ECO:0000256" key="4">
    <source>
        <dbReference type="ARBA" id="ARBA00022519"/>
    </source>
</evidence>
<keyword evidence="2" id="KW-0813">Transport</keyword>
<keyword evidence="3" id="KW-1003">Cell membrane</keyword>
<dbReference type="GO" id="GO:0022857">
    <property type="term" value="F:transmembrane transporter activity"/>
    <property type="evidence" value="ECO:0007669"/>
    <property type="project" value="TreeGrafter"/>
</dbReference>
<evidence type="ECO:0000256" key="5">
    <source>
        <dbReference type="ARBA" id="ARBA00022692"/>
    </source>
</evidence>
<proteinExistence type="predicted"/>
<evidence type="ECO:0000256" key="7">
    <source>
        <dbReference type="ARBA" id="ARBA00023136"/>
    </source>
</evidence>
<gene>
    <name evidence="10" type="ORF">METZ01_LOCUS419510</name>
</gene>
<dbReference type="InterPro" id="IPR007387">
    <property type="entry name" value="TRAP_DctQ"/>
</dbReference>
<comment type="subcellular location">
    <subcellularLocation>
        <location evidence="1">Cell inner membrane</location>
        <topology evidence="1">Multi-pass membrane protein</topology>
    </subcellularLocation>
</comment>
<dbReference type="AlphaFoldDB" id="A0A382X644"/>
<name>A0A382X644_9ZZZZ</name>
<evidence type="ECO:0000256" key="2">
    <source>
        <dbReference type="ARBA" id="ARBA00022448"/>
    </source>
</evidence>
<reference evidence="10" key="1">
    <citation type="submission" date="2018-05" db="EMBL/GenBank/DDBJ databases">
        <authorList>
            <person name="Lanie J.A."/>
            <person name="Ng W.-L."/>
            <person name="Kazmierczak K.M."/>
            <person name="Andrzejewski T.M."/>
            <person name="Davidsen T.M."/>
            <person name="Wayne K.J."/>
            <person name="Tettelin H."/>
            <person name="Glass J.I."/>
            <person name="Rusch D."/>
            <person name="Podicherti R."/>
            <person name="Tsui H.-C.T."/>
            <person name="Winkler M.E."/>
        </authorList>
    </citation>
    <scope>NUCLEOTIDE SEQUENCE</scope>
</reference>
<keyword evidence="5 8" id="KW-0812">Transmembrane</keyword>
<keyword evidence="7 8" id="KW-0472">Membrane</keyword>
<organism evidence="10">
    <name type="scientific">marine metagenome</name>
    <dbReference type="NCBI Taxonomy" id="408172"/>
    <lineage>
        <taxon>unclassified sequences</taxon>
        <taxon>metagenomes</taxon>
        <taxon>ecological metagenomes</taxon>
    </lineage>
</organism>
<dbReference type="GO" id="GO:0015740">
    <property type="term" value="P:C4-dicarboxylate transport"/>
    <property type="evidence" value="ECO:0007669"/>
    <property type="project" value="TreeGrafter"/>
</dbReference>
<keyword evidence="6 8" id="KW-1133">Transmembrane helix</keyword>
<dbReference type="PANTHER" id="PTHR35011">
    <property type="entry name" value="2,3-DIKETO-L-GULONATE TRAP TRANSPORTER SMALL PERMEASE PROTEIN YIAM"/>
    <property type="match status" value="1"/>
</dbReference>
<feature type="transmembrane region" description="Helical" evidence="8">
    <location>
        <begin position="9"/>
        <end position="32"/>
    </location>
</feature>
<sequence length="164" mass="18236">MFIHTYDRVIAGLATIAALMVISVFVFIILDVSLRTTGFRPPEFVSAVSEYLILYATMFIAPWLVRERGHVRIGSFLSFVPPQISRLVEQAILILCCGVCVIAAYLACQLGVDCWQRGLLDIRSIAVPRWLLFLPLVLGFGLCAVEFLRIVILGQGFDKDEGLS</sequence>
<evidence type="ECO:0000256" key="1">
    <source>
        <dbReference type="ARBA" id="ARBA00004429"/>
    </source>
</evidence>
<accession>A0A382X644</accession>
<feature type="transmembrane region" description="Helical" evidence="8">
    <location>
        <begin position="91"/>
        <end position="112"/>
    </location>
</feature>
<feature type="domain" description="Tripartite ATP-independent periplasmic transporters DctQ component" evidence="9">
    <location>
        <begin position="25"/>
        <end position="149"/>
    </location>
</feature>
<feature type="transmembrane region" description="Helical" evidence="8">
    <location>
        <begin position="132"/>
        <end position="152"/>
    </location>
</feature>
<evidence type="ECO:0000256" key="8">
    <source>
        <dbReference type="SAM" id="Phobius"/>
    </source>
</evidence>
<dbReference type="Pfam" id="PF04290">
    <property type="entry name" value="DctQ"/>
    <property type="match status" value="1"/>
</dbReference>
<dbReference type="PANTHER" id="PTHR35011:SF10">
    <property type="entry name" value="TRAP TRANSPORTER SMALL PERMEASE PROTEIN"/>
    <property type="match status" value="1"/>
</dbReference>
<protein>
    <recommendedName>
        <fullName evidence="9">Tripartite ATP-independent periplasmic transporters DctQ component domain-containing protein</fullName>
    </recommendedName>
</protein>
<dbReference type="EMBL" id="UINC01165326">
    <property type="protein sequence ID" value="SVD66656.1"/>
    <property type="molecule type" value="Genomic_DNA"/>
</dbReference>